<organism evidence="11 12">
    <name type="scientific">Romanomermis culicivorax</name>
    <name type="common">Nematode worm</name>
    <dbReference type="NCBI Taxonomy" id="13658"/>
    <lineage>
        <taxon>Eukaryota</taxon>
        <taxon>Metazoa</taxon>
        <taxon>Ecdysozoa</taxon>
        <taxon>Nematoda</taxon>
        <taxon>Enoplea</taxon>
        <taxon>Dorylaimia</taxon>
        <taxon>Mermithida</taxon>
        <taxon>Mermithoidea</taxon>
        <taxon>Mermithidae</taxon>
        <taxon>Romanomermis</taxon>
    </lineage>
</organism>
<dbReference type="GO" id="GO:0004930">
    <property type="term" value="F:G protein-coupled receptor activity"/>
    <property type="evidence" value="ECO:0007669"/>
    <property type="project" value="UniProtKB-KW"/>
</dbReference>
<keyword evidence="6" id="KW-0675">Receptor</keyword>
<dbReference type="GO" id="GO:0007601">
    <property type="term" value="P:visual perception"/>
    <property type="evidence" value="ECO:0007669"/>
    <property type="project" value="UniProtKB-KW"/>
</dbReference>
<evidence type="ECO:0000256" key="8">
    <source>
        <dbReference type="ARBA" id="ARBA00023305"/>
    </source>
</evidence>
<dbReference type="AlphaFoldDB" id="A0A915JDD6"/>
<feature type="domain" description="G-protein coupled receptors family 1 profile" evidence="10">
    <location>
        <begin position="1"/>
        <end position="146"/>
    </location>
</feature>
<keyword evidence="2 9" id="KW-0812">Transmembrane</keyword>
<keyword evidence="8" id="KW-0716">Sensory transduction</keyword>
<evidence type="ECO:0000259" key="10">
    <source>
        <dbReference type="PROSITE" id="PS50262"/>
    </source>
</evidence>
<dbReference type="PROSITE" id="PS50262">
    <property type="entry name" value="G_PROTEIN_RECEP_F1_2"/>
    <property type="match status" value="1"/>
</dbReference>
<comment type="subcellular location">
    <subcellularLocation>
        <location evidence="1">Membrane</location>
        <topology evidence="1">Multi-pass membrane protein</topology>
    </subcellularLocation>
</comment>
<dbReference type="InterPro" id="IPR000276">
    <property type="entry name" value="GPCR_Rhodpsn"/>
</dbReference>
<keyword evidence="11" id="KW-1185">Reference proteome</keyword>
<evidence type="ECO:0000256" key="5">
    <source>
        <dbReference type="ARBA" id="ARBA00023136"/>
    </source>
</evidence>
<feature type="transmembrane region" description="Helical" evidence="9">
    <location>
        <begin position="6"/>
        <end position="26"/>
    </location>
</feature>
<dbReference type="SUPFAM" id="SSF81321">
    <property type="entry name" value="Family A G protein-coupled receptor-like"/>
    <property type="match status" value="1"/>
</dbReference>
<keyword evidence="7" id="KW-0807">Transducer</keyword>
<evidence type="ECO:0000256" key="1">
    <source>
        <dbReference type="ARBA" id="ARBA00004141"/>
    </source>
</evidence>
<dbReference type="InterPro" id="IPR017452">
    <property type="entry name" value="GPCR_Rhodpsn_7TM"/>
</dbReference>
<keyword evidence="8" id="KW-0844">Vision</keyword>
<accession>A0A915JDD6</accession>
<evidence type="ECO:0000313" key="11">
    <source>
        <dbReference type="Proteomes" id="UP000887565"/>
    </source>
</evidence>
<evidence type="ECO:0000256" key="4">
    <source>
        <dbReference type="ARBA" id="ARBA00023040"/>
    </source>
</evidence>
<evidence type="ECO:0000313" key="12">
    <source>
        <dbReference type="WBParaSite" id="nRc.2.0.1.t24489-RA"/>
    </source>
</evidence>
<keyword evidence="3 9" id="KW-1133">Transmembrane helix</keyword>
<dbReference type="InterPro" id="IPR050125">
    <property type="entry name" value="GPCR_opsins"/>
</dbReference>
<name>A0A915JDD6_ROMCU</name>
<dbReference type="CDD" id="cd00637">
    <property type="entry name" value="7tm_classA_rhodopsin-like"/>
    <property type="match status" value="1"/>
</dbReference>
<evidence type="ECO:0000256" key="2">
    <source>
        <dbReference type="ARBA" id="ARBA00022692"/>
    </source>
</evidence>
<feature type="transmembrane region" description="Helical" evidence="9">
    <location>
        <begin position="127"/>
        <end position="147"/>
    </location>
</feature>
<evidence type="ECO:0000256" key="3">
    <source>
        <dbReference type="ARBA" id="ARBA00022989"/>
    </source>
</evidence>
<evidence type="ECO:0000256" key="9">
    <source>
        <dbReference type="SAM" id="Phobius"/>
    </source>
</evidence>
<keyword evidence="5 9" id="KW-0472">Membrane</keyword>
<dbReference type="Proteomes" id="UP000887565">
    <property type="component" value="Unplaced"/>
</dbReference>
<reference evidence="12" key="1">
    <citation type="submission" date="2022-11" db="UniProtKB">
        <authorList>
            <consortium name="WormBaseParasite"/>
        </authorList>
    </citation>
    <scope>IDENTIFICATION</scope>
</reference>
<protein>
    <submittedName>
        <fullName evidence="12">G-protein coupled receptors family 1 profile domain-containing protein</fullName>
    </submittedName>
</protein>
<dbReference type="GO" id="GO:0016020">
    <property type="term" value="C:membrane"/>
    <property type="evidence" value="ECO:0007669"/>
    <property type="project" value="UniProtKB-SubCell"/>
</dbReference>
<dbReference type="Pfam" id="PF00001">
    <property type="entry name" value="7tm_1"/>
    <property type="match status" value="1"/>
</dbReference>
<sequence length="188" mass="21292">MEVFSYSMFYGCWMVGVYVITFYFYYKIYKSIRSSRLSQRMIAGGGKAKLPAAVSTKNAESVAQAKVPAAVSAVKSDKTAISSTSAMRHEVKFVKTSFKIFLLFVSFWSPTALLILLGENSYVPKAIYLYALWLAHSNSTMNFFIYYMDDKRFRVALWAILGRMSVGTKKNRVGNQDRITPTGAVEKW</sequence>
<keyword evidence="4" id="KW-0297">G-protein coupled receptor</keyword>
<feature type="transmembrane region" description="Helical" evidence="9">
    <location>
        <begin position="97"/>
        <end position="115"/>
    </location>
</feature>
<dbReference type="WBParaSite" id="nRc.2.0.1.t24489-RA">
    <property type="protein sequence ID" value="nRc.2.0.1.t24489-RA"/>
    <property type="gene ID" value="nRc.2.0.1.g24489"/>
</dbReference>
<dbReference type="Gene3D" id="1.20.1070.10">
    <property type="entry name" value="Rhodopsin 7-helix transmembrane proteins"/>
    <property type="match status" value="1"/>
</dbReference>
<evidence type="ECO:0000256" key="7">
    <source>
        <dbReference type="ARBA" id="ARBA00023224"/>
    </source>
</evidence>
<evidence type="ECO:0000256" key="6">
    <source>
        <dbReference type="ARBA" id="ARBA00023170"/>
    </source>
</evidence>
<proteinExistence type="predicted"/>
<dbReference type="PANTHER" id="PTHR24240">
    <property type="entry name" value="OPSIN"/>
    <property type="match status" value="1"/>
</dbReference>